<organism evidence="1 2">
    <name type="scientific">Pedobacter miscanthi</name>
    <dbReference type="NCBI Taxonomy" id="2259170"/>
    <lineage>
        <taxon>Bacteria</taxon>
        <taxon>Pseudomonadati</taxon>
        <taxon>Bacteroidota</taxon>
        <taxon>Sphingobacteriia</taxon>
        <taxon>Sphingobacteriales</taxon>
        <taxon>Sphingobacteriaceae</taxon>
        <taxon>Pedobacter</taxon>
    </lineage>
</organism>
<name>A0A366KZF6_9SPHI</name>
<protein>
    <submittedName>
        <fullName evidence="1">Uncharacterized protein</fullName>
    </submittedName>
</protein>
<comment type="caution">
    <text evidence="1">The sequence shown here is derived from an EMBL/GenBank/DDBJ whole genome shotgun (WGS) entry which is preliminary data.</text>
</comment>
<dbReference type="Proteomes" id="UP000252081">
    <property type="component" value="Unassembled WGS sequence"/>
</dbReference>
<evidence type="ECO:0000313" key="1">
    <source>
        <dbReference type="EMBL" id="RBQ07015.1"/>
    </source>
</evidence>
<sequence length="471" mass="51021">MPSNPANVIPMPWIGSVGGIDANIVGDYKKADGWELVYDTFDSNTSPSQIKPGGLYFALYNKYRGLLRFYLYIPPGTITASSQILHGLSLFGNSTSQMLNFESGGITNADESISGFAKTNNQQINLMGNWIAMDYEIAYDPNISNTSFPSFGIQWNTKTVNITDFNLNGTQTGSINGTITSPTSGDITSILNVATKAGLTFAGASGVQALLGKAGTEAEKGFYNSISGAITNLLSGKMSGFFSALVGGSSSNSQQVRLNMDTKIELKGTATNSSGLSNSFLVLPGQSNSQVADGLIPQYNQTMGIVNLLNAPEILAQNYHVFSTFRGAHAAKWKFKFNENNLPKNNLVFNPEILRIADIENINEDLLVLNPTLGAFTGAEAAIFTVTGGTFETVGNDKVYVNPIEFPGKDRSYQYYQDFSYPDKKTADPRNWQLAVRISFDVIPKDGSKKVTIVKTFNLKRTDVAMPSINF</sequence>
<gene>
    <name evidence="1" type="ORF">DRW42_12385</name>
</gene>
<keyword evidence="2" id="KW-1185">Reference proteome</keyword>
<reference evidence="1 2" key="1">
    <citation type="submission" date="2018-07" db="EMBL/GenBank/DDBJ databases">
        <title>A draft genome of a endophytic bacteria, a new species of Pedobacter.</title>
        <authorList>
            <person name="Zhang Z.D."/>
            <person name="Chen Z.J."/>
        </authorList>
    </citation>
    <scope>NUCLEOTIDE SEQUENCE [LARGE SCALE GENOMIC DNA]</scope>
    <source>
        <strain evidence="1 2">RS10</strain>
    </source>
</reference>
<dbReference type="EMBL" id="QNQU01000009">
    <property type="protein sequence ID" value="RBQ07015.1"/>
    <property type="molecule type" value="Genomic_DNA"/>
</dbReference>
<evidence type="ECO:0000313" key="2">
    <source>
        <dbReference type="Proteomes" id="UP000252081"/>
    </source>
</evidence>
<accession>A0A366KZF6</accession>
<dbReference type="AlphaFoldDB" id="A0A366KZF6"/>
<proteinExistence type="predicted"/>